<dbReference type="InterPro" id="IPR001173">
    <property type="entry name" value="Glyco_trans_2-like"/>
</dbReference>
<dbReference type="STRING" id="226505.SAMN05444394_1985"/>
<evidence type="ECO:0000259" key="1">
    <source>
        <dbReference type="Pfam" id="PF00535"/>
    </source>
</evidence>
<dbReference type="InterPro" id="IPR029044">
    <property type="entry name" value="Nucleotide-diphossugar_trans"/>
</dbReference>
<keyword evidence="2" id="KW-0808">Transferase</keyword>
<keyword evidence="3" id="KW-1185">Reference proteome</keyword>
<dbReference type="EMBL" id="FSRC01000001">
    <property type="protein sequence ID" value="SIN80816.1"/>
    <property type="molecule type" value="Genomic_DNA"/>
</dbReference>
<dbReference type="GO" id="GO:0016740">
    <property type="term" value="F:transferase activity"/>
    <property type="evidence" value="ECO:0007669"/>
    <property type="project" value="UniProtKB-KW"/>
</dbReference>
<dbReference type="SUPFAM" id="SSF53448">
    <property type="entry name" value="Nucleotide-diphospho-sugar transferases"/>
    <property type="match status" value="1"/>
</dbReference>
<proteinExistence type="predicted"/>
<dbReference type="Gene3D" id="3.90.550.10">
    <property type="entry name" value="Spore Coat Polysaccharide Biosynthesis Protein SpsA, Chain A"/>
    <property type="match status" value="1"/>
</dbReference>
<organism evidence="2 3">
    <name type="scientific">Algoriphagus halophilus</name>
    <dbReference type="NCBI Taxonomy" id="226505"/>
    <lineage>
        <taxon>Bacteria</taxon>
        <taxon>Pseudomonadati</taxon>
        <taxon>Bacteroidota</taxon>
        <taxon>Cytophagia</taxon>
        <taxon>Cytophagales</taxon>
        <taxon>Cyclobacteriaceae</taxon>
        <taxon>Algoriphagus</taxon>
    </lineage>
</organism>
<dbReference type="RefSeq" id="WP_074224655.1">
    <property type="nucleotide sequence ID" value="NZ_FSRC01000001.1"/>
</dbReference>
<accession>A0A1N6ECT0</accession>
<dbReference type="Proteomes" id="UP000185221">
    <property type="component" value="Unassembled WGS sequence"/>
</dbReference>
<dbReference type="Pfam" id="PF00535">
    <property type="entry name" value="Glycos_transf_2"/>
    <property type="match status" value="1"/>
</dbReference>
<sequence length="297" mass="34516">MRLGGFIITYNRSKILLDTIRQLFDQTHPPELLWIIDNSDNLETDHAIATLLDSRIRYFRMGYNAGPAGAAEKGLELCGKEGLDWIYWGDDNDPPFRNDCFERLLAISEQNPFTGVLGTVGQFFDRKQGVIKRVQSRLLEKKETLEVDYVAGGMCMLVNGKIARLGISPNPELFFGFEELDFCLKVARKGFTIVVDCKLFLEARKKYERLDFERARYKKKESLVREYYSLRNLLLISDSLTLDSMKRQLVKKWSFKLFYGFRYGFKYGITNFKYISTAFYHYHIGKFGMTLPLIAND</sequence>
<gene>
    <name evidence="2" type="ORF">SAMN05444394_1985</name>
</gene>
<dbReference type="OrthoDB" id="7665907at2"/>
<evidence type="ECO:0000313" key="2">
    <source>
        <dbReference type="EMBL" id="SIN80816.1"/>
    </source>
</evidence>
<evidence type="ECO:0000313" key="3">
    <source>
        <dbReference type="Proteomes" id="UP000185221"/>
    </source>
</evidence>
<feature type="domain" description="Glycosyltransferase 2-like" evidence="1">
    <location>
        <begin position="7"/>
        <end position="140"/>
    </location>
</feature>
<dbReference type="AlphaFoldDB" id="A0A1N6ECT0"/>
<protein>
    <submittedName>
        <fullName evidence="2">Glycosyltransferase, GT2 family</fullName>
    </submittedName>
</protein>
<name>A0A1N6ECT0_9BACT</name>
<reference evidence="3" key="1">
    <citation type="submission" date="2016-11" db="EMBL/GenBank/DDBJ databases">
        <authorList>
            <person name="Varghese N."/>
            <person name="Submissions S."/>
        </authorList>
    </citation>
    <scope>NUCLEOTIDE SEQUENCE [LARGE SCALE GENOMIC DNA]</scope>
    <source>
        <strain evidence="3">DSM 15292</strain>
    </source>
</reference>